<dbReference type="PANTHER" id="PTHR43783">
    <property type="entry name" value="UDP-N-ACETYLGLUCOSAMINE 1-CARBOXYVINYLTRANSFERASE"/>
    <property type="match status" value="1"/>
</dbReference>
<evidence type="ECO:0000313" key="16">
    <source>
        <dbReference type="EMBL" id="ALL63878.1"/>
    </source>
</evidence>
<dbReference type="InterPro" id="IPR001986">
    <property type="entry name" value="Enolpyruvate_Tfrase_dom"/>
</dbReference>
<dbReference type="AlphaFoldDB" id="A0A0P0R6S0"/>
<dbReference type="SUPFAM" id="SSF55205">
    <property type="entry name" value="EPT/RTPC-like"/>
    <property type="match status" value="1"/>
</dbReference>
<evidence type="ECO:0000256" key="13">
    <source>
        <dbReference type="HAMAP-Rule" id="MF_00111"/>
    </source>
</evidence>
<comment type="pathway">
    <text evidence="2 13">Cell wall biogenesis; peptidoglycan biosynthesis.</text>
</comment>
<dbReference type="UniPathway" id="UPA00219"/>
<dbReference type="GO" id="GO:0008760">
    <property type="term" value="F:UDP-N-acetylglucosamine 1-carboxyvinyltransferase activity"/>
    <property type="evidence" value="ECO:0007669"/>
    <property type="project" value="UniProtKB-UniRule"/>
</dbReference>
<dbReference type="NCBIfam" id="TIGR01072">
    <property type="entry name" value="murA"/>
    <property type="match status" value="1"/>
</dbReference>
<keyword evidence="10 13" id="KW-0670">Pyruvate</keyword>
<evidence type="ECO:0000256" key="7">
    <source>
        <dbReference type="ARBA" id="ARBA00022984"/>
    </source>
</evidence>
<dbReference type="KEGG" id="bcai:K788_0002601"/>
<organism evidence="16 17">
    <name type="scientific">Paraburkholderia caribensis MBA4</name>
    <dbReference type="NCBI Taxonomy" id="1323664"/>
    <lineage>
        <taxon>Bacteria</taxon>
        <taxon>Pseudomonadati</taxon>
        <taxon>Pseudomonadota</taxon>
        <taxon>Betaproteobacteria</taxon>
        <taxon>Burkholderiales</taxon>
        <taxon>Burkholderiaceae</taxon>
        <taxon>Paraburkholderia</taxon>
    </lineage>
</organism>
<dbReference type="HAMAP" id="MF_00111">
    <property type="entry name" value="MurA"/>
    <property type="match status" value="1"/>
</dbReference>
<evidence type="ECO:0000256" key="3">
    <source>
        <dbReference type="ARBA" id="ARBA00022490"/>
    </source>
</evidence>
<evidence type="ECO:0000256" key="6">
    <source>
        <dbReference type="ARBA" id="ARBA00022960"/>
    </source>
</evidence>
<dbReference type="GO" id="GO:0019277">
    <property type="term" value="P:UDP-N-acetylgalactosamine biosynthetic process"/>
    <property type="evidence" value="ECO:0007669"/>
    <property type="project" value="InterPro"/>
</dbReference>
<dbReference type="EMBL" id="CP012746">
    <property type="protein sequence ID" value="ALL63878.1"/>
    <property type="molecule type" value="Genomic_DNA"/>
</dbReference>
<feature type="binding site" evidence="13">
    <location>
        <position position="338"/>
    </location>
    <ligand>
        <name>UDP-N-acetyl-alpha-D-glucosamine</name>
        <dbReference type="ChEBI" id="CHEBI:57705"/>
    </ligand>
</feature>
<evidence type="ECO:0000256" key="2">
    <source>
        <dbReference type="ARBA" id="ARBA00004752"/>
    </source>
</evidence>
<dbReference type="GO" id="GO:0051301">
    <property type="term" value="P:cell division"/>
    <property type="evidence" value="ECO:0007669"/>
    <property type="project" value="UniProtKB-KW"/>
</dbReference>
<evidence type="ECO:0000259" key="15">
    <source>
        <dbReference type="Pfam" id="PF00275"/>
    </source>
</evidence>
<dbReference type="Pfam" id="PF00275">
    <property type="entry name" value="EPSP_synthase"/>
    <property type="match status" value="1"/>
</dbReference>
<dbReference type="Proteomes" id="UP000019146">
    <property type="component" value="Chromosome 1"/>
</dbReference>
<evidence type="ECO:0000256" key="8">
    <source>
        <dbReference type="ARBA" id="ARBA00023306"/>
    </source>
</evidence>
<feature type="modified residue" description="2-(S-cysteinyl)pyruvic acid O-phosphothioketal" evidence="13">
    <location>
        <position position="150"/>
    </location>
</feature>
<dbReference type="PANTHER" id="PTHR43783:SF1">
    <property type="entry name" value="UDP-N-ACETYLGLUCOSAMINE 1-CARBOXYVINYLTRANSFERASE"/>
    <property type="match status" value="1"/>
</dbReference>
<feature type="binding site" evidence="13">
    <location>
        <begin position="56"/>
        <end position="57"/>
    </location>
    <ligand>
        <name>phosphoenolpyruvate</name>
        <dbReference type="ChEBI" id="CHEBI:58702"/>
    </ligand>
</feature>
<dbReference type="InterPro" id="IPR050068">
    <property type="entry name" value="MurA_subfamily"/>
</dbReference>
<comment type="caution">
    <text evidence="13">Lacks conserved residue(s) required for the propagation of feature annotation.</text>
</comment>
<gene>
    <name evidence="13" type="primary">murA</name>
    <name evidence="16" type="ORF">K788_0002601</name>
</gene>
<comment type="catalytic activity">
    <reaction evidence="12 13">
        <text>phosphoenolpyruvate + UDP-N-acetyl-alpha-D-glucosamine = UDP-N-acetyl-3-O-(1-carboxyvinyl)-alpha-D-glucosamine + phosphate</text>
        <dbReference type="Rhea" id="RHEA:18681"/>
        <dbReference type="ChEBI" id="CHEBI:43474"/>
        <dbReference type="ChEBI" id="CHEBI:57705"/>
        <dbReference type="ChEBI" id="CHEBI:58702"/>
        <dbReference type="ChEBI" id="CHEBI:68483"/>
        <dbReference type="EC" id="2.5.1.7"/>
    </reaction>
</comment>
<evidence type="ECO:0000256" key="1">
    <source>
        <dbReference type="ARBA" id="ARBA00004496"/>
    </source>
</evidence>
<evidence type="ECO:0000256" key="10">
    <source>
        <dbReference type="ARBA" id="ARBA00023317"/>
    </source>
</evidence>
<feature type="binding site" evidence="13">
    <location>
        <begin position="155"/>
        <end position="159"/>
    </location>
    <ligand>
        <name>UDP-N-acetyl-alpha-D-glucosamine</name>
        <dbReference type="ChEBI" id="CHEBI:57705"/>
    </ligand>
</feature>
<dbReference type="InterPro" id="IPR013792">
    <property type="entry name" value="RNA3'P_cycl/enolpyr_Trfase_a/b"/>
</dbReference>
<dbReference type="FunFam" id="3.65.10.10:FF:000001">
    <property type="entry name" value="UDP-N-acetylglucosamine 1-carboxyvinyltransferase"/>
    <property type="match status" value="1"/>
</dbReference>
<feature type="binding site" evidence="13">
    <location>
        <position position="360"/>
    </location>
    <ligand>
        <name>UDP-N-acetyl-alpha-D-glucosamine</name>
        <dbReference type="ChEBI" id="CHEBI:57705"/>
    </ligand>
</feature>
<dbReference type="InterPro" id="IPR036968">
    <property type="entry name" value="Enolpyruvate_Tfrase_sf"/>
</dbReference>
<reference evidence="16 17" key="1">
    <citation type="journal article" date="2014" name="Genome Announc.">
        <title>Draft Genome Sequence of the Haloacid-Degrading Burkholderia caribensis Strain MBA4.</title>
        <authorList>
            <person name="Pan Y."/>
            <person name="Kong K.F."/>
            <person name="Tsang J.S."/>
        </authorList>
    </citation>
    <scope>NUCLEOTIDE SEQUENCE [LARGE SCALE GENOMIC DNA]</scope>
    <source>
        <strain evidence="16 17">MBA4</strain>
    </source>
</reference>
<evidence type="ECO:0000313" key="17">
    <source>
        <dbReference type="Proteomes" id="UP000019146"/>
    </source>
</evidence>
<accession>A0A0P0R6S0</accession>
<dbReference type="CDD" id="cd01555">
    <property type="entry name" value="UdpNAET"/>
    <property type="match status" value="1"/>
</dbReference>
<comment type="subcellular location">
    <subcellularLocation>
        <location evidence="1 13">Cytoplasm</location>
    </subcellularLocation>
</comment>
<feature type="region of interest" description="Disordered" evidence="14">
    <location>
        <begin position="1"/>
        <end position="32"/>
    </location>
</feature>
<evidence type="ECO:0000256" key="11">
    <source>
        <dbReference type="ARBA" id="ARBA00038367"/>
    </source>
</evidence>
<protein>
    <recommendedName>
        <fullName evidence="13">UDP-N-acetylglucosamine 1-carboxyvinyltransferase</fullName>
        <ecNumber evidence="13">2.5.1.7</ecNumber>
    </recommendedName>
    <alternativeName>
        <fullName evidence="13">Enoylpyruvate transferase</fullName>
    </alternativeName>
    <alternativeName>
        <fullName evidence="13">UDP-N-acetylglucosamine enolpyruvyl transferase</fullName>
        <shortName evidence="13">EPT</shortName>
    </alternativeName>
</protein>
<keyword evidence="9 13" id="KW-0961">Cell wall biogenesis/degradation</keyword>
<dbReference type="Gene3D" id="3.65.10.10">
    <property type="entry name" value="Enolpyruvate transferase domain"/>
    <property type="match status" value="2"/>
</dbReference>
<evidence type="ECO:0000256" key="14">
    <source>
        <dbReference type="SAM" id="MobiDB-lite"/>
    </source>
</evidence>
<name>A0A0P0R6S0_9BURK</name>
<keyword evidence="3 13" id="KW-0963">Cytoplasm</keyword>
<dbReference type="GO" id="GO:0008360">
    <property type="term" value="P:regulation of cell shape"/>
    <property type="evidence" value="ECO:0007669"/>
    <property type="project" value="UniProtKB-KW"/>
</dbReference>
<evidence type="ECO:0000256" key="4">
    <source>
        <dbReference type="ARBA" id="ARBA00022618"/>
    </source>
</evidence>
<dbReference type="GO" id="GO:0071555">
    <property type="term" value="P:cell wall organization"/>
    <property type="evidence" value="ECO:0007669"/>
    <property type="project" value="UniProtKB-KW"/>
</dbReference>
<feature type="binding site" evidence="13">
    <location>
        <position position="126"/>
    </location>
    <ligand>
        <name>UDP-N-acetyl-alpha-D-glucosamine</name>
        <dbReference type="ChEBI" id="CHEBI:57705"/>
    </ligand>
</feature>
<keyword evidence="6 13" id="KW-0133">Cell shape</keyword>
<dbReference type="InterPro" id="IPR005750">
    <property type="entry name" value="UDP_GlcNAc_COvinyl_MurA"/>
</dbReference>
<keyword evidence="4 13" id="KW-0132">Cell division</keyword>
<dbReference type="GO" id="GO:0005737">
    <property type="term" value="C:cytoplasm"/>
    <property type="evidence" value="ECO:0007669"/>
    <property type="project" value="UniProtKB-SubCell"/>
</dbReference>
<dbReference type="NCBIfam" id="NF006873">
    <property type="entry name" value="PRK09369.1"/>
    <property type="match status" value="1"/>
</dbReference>
<feature type="active site" description="Proton donor" evidence="13">
    <location>
        <position position="150"/>
    </location>
</feature>
<dbReference type="EC" id="2.5.1.7" evidence="13"/>
<keyword evidence="7 13" id="KW-0573">Peptidoglycan synthesis</keyword>
<feature type="domain" description="Enolpyruvate transferase" evidence="15">
    <location>
        <begin position="41"/>
        <end position="439"/>
    </location>
</feature>
<keyword evidence="8 13" id="KW-0131">Cell cycle</keyword>
<dbReference type="GO" id="GO:0009252">
    <property type="term" value="P:peptidoglycan biosynthetic process"/>
    <property type="evidence" value="ECO:0007669"/>
    <property type="project" value="UniProtKB-UniRule"/>
</dbReference>
<comment type="similarity">
    <text evidence="11 13">Belongs to the EPSP synthase family. MurA subfamily.</text>
</comment>
<comment type="function">
    <text evidence="13">Cell wall formation. Adds enolpyruvyl to UDP-N-acetylglucosamine.</text>
</comment>
<evidence type="ECO:0000256" key="12">
    <source>
        <dbReference type="ARBA" id="ARBA00047527"/>
    </source>
</evidence>
<evidence type="ECO:0000256" key="9">
    <source>
        <dbReference type="ARBA" id="ARBA00023316"/>
    </source>
</evidence>
<sequence length="454" mass="48271">MRLTQENRDAASGAAATAHNKTPAGGRADQEQTGMDKLVIEGGQKLAGEIVVSGAKNAALPILCAGLLSAEPVHLDNVPDLQDVRTTLKLLGQMGVRTESSDGKVLLDASKVDNLVAPYELVKTMRASILVLGPLVARFGEAKVSLPGGCAIGARPVDQHIKGLQAMGAEISIEHGFIEARAKRLKGARIITDMITVTGTENLLMAAVLAEGETVIENAAREPEVGDLANLLVAMGAKIDGIGTDRLVIQGVDKLHGARHTVVPDRIEAGTFLCAVAAAGGDVTLRHVRPQILEAVTDKLREAGVTIEEGDDWMRVRMSQRPKAVSFRTSEYPAFPTDMQAQFMALNALAEGTSQVVETIFENRFMHVQELNRLGANITIDGKTALVNGVEKLSGAKVMATDLRASASLVIAGLCADGETLIDRIYHLDRGYDRMESKLTAVGAKVRRIKGNQA</sequence>
<keyword evidence="5 13" id="KW-0808">Transferase</keyword>
<proteinExistence type="inferred from homology"/>
<evidence type="ECO:0000256" key="5">
    <source>
        <dbReference type="ARBA" id="ARBA00022679"/>
    </source>
</evidence>